<feature type="transmembrane region" description="Helical" evidence="5">
    <location>
        <begin position="244"/>
        <end position="273"/>
    </location>
</feature>
<feature type="transmembrane region" description="Helical" evidence="5">
    <location>
        <begin position="310"/>
        <end position="330"/>
    </location>
</feature>
<evidence type="ECO:0000313" key="7">
    <source>
        <dbReference type="EMBL" id="MBG9979049.1"/>
    </source>
</evidence>
<sequence length="358" mass="40490">MQELFRSIVHYNRPNDSKMRLISAGICILVVNITGYLLNNYTINALGSLGVFTFLHYSPAEKNRIMKRLVFVGICIIISHFLGMISTLSIWLPPLMIGFIAFTSRLLFRLFKIDKPGDIFAILVAAVGSTNPIPLKEMPTMSLYVIFGVVLSIIMGYITLKVEGMPKQSLRFNPNIRSRIENDPRVMVDSFYYAGALFFASYINIALGMGSYSWVVVSCSAILQGNTLLQILSRNFQRIIGTIGGLLTAVLLLSIPMSALTKITIVVIFYMIVEYYMPRNYSIGIFFVTNMVLLQMTISAPHIWPELLKARLLGIVVGSVLGVLAAWLQYQFYHFYSQAVINERTYDEELFNYEDEEN</sequence>
<evidence type="ECO:0000256" key="1">
    <source>
        <dbReference type="ARBA" id="ARBA00004141"/>
    </source>
</evidence>
<feature type="transmembrane region" description="Helical" evidence="5">
    <location>
        <begin position="43"/>
        <end position="60"/>
    </location>
</feature>
<protein>
    <submittedName>
        <fullName evidence="7">FUSC family protein</fullName>
    </submittedName>
</protein>
<keyword evidence="3 5" id="KW-1133">Transmembrane helix</keyword>
<dbReference type="Proteomes" id="UP000823401">
    <property type="component" value="Unassembled WGS sequence"/>
</dbReference>
<feature type="transmembrane region" description="Helical" evidence="5">
    <location>
        <begin position="141"/>
        <end position="160"/>
    </location>
</feature>
<reference evidence="7 8" key="1">
    <citation type="submission" date="2020-07" db="EMBL/GenBank/DDBJ databases">
        <title>Facklamia lactis sp. nov., isolated from raw milk.</title>
        <authorList>
            <person name="Doll E.V."/>
            <person name="Huptas C."/>
            <person name="Staib L."/>
            <person name="Wenning M."/>
            <person name="Scherer S."/>
        </authorList>
    </citation>
    <scope>NUCLEOTIDE SEQUENCE [LARGE SCALE GENOMIC DNA]</scope>
    <source>
        <strain evidence="7 8">DSM 104272</strain>
    </source>
</reference>
<evidence type="ECO:0000313" key="8">
    <source>
        <dbReference type="Proteomes" id="UP000823401"/>
    </source>
</evidence>
<dbReference type="InterPro" id="IPR049453">
    <property type="entry name" value="Memb_transporter_dom"/>
</dbReference>
<feature type="transmembrane region" description="Helical" evidence="5">
    <location>
        <begin position="21"/>
        <end position="37"/>
    </location>
</feature>
<evidence type="ECO:0000256" key="5">
    <source>
        <dbReference type="SAM" id="Phobius"/>
    </source>
</evidence>
<dbReference type="EMBL" id="JACCEL010000027">
    <property type="protein sequence ID" value="MBG9979049.1"/>
    <property type="molecule type" value="Genomic_DNA"/>
</dbReference>
<comment type="subcellular location">
    <subcellularLocation>
        <location evidence="1">Membrane</location>
        <topology evidence="1">Multi-pass membrane protein</topology>
    </subcellularLocation>
</comment>
<feature type="transmembrane region" description="Helical" evidence="5">
    <location>
        <begin position="279"/>
        <end position="298"/>
    </location>
</feature>
<name>A0ABS0LNQ6_9LACT</name>
<proteinExistence type="predicted"/>
<evidence type="ECO:0000256" key="3">
    <source>
        <dbReference type="ARBA" id="ARBA00022989"/>
    </source>
</evidence>
<feature type="domain" description="Integral membrane bound transporter" evidence="6">
    <location>
        <begin position="202"/>
        <end position="324"/>
    </location>
</feature>
<accession>A0ABS0LNQ6</accession>
<comment type="caution">
    <text evidence="7">The sequence shown here is derived from an EMBL/GenBank/DDBJ whole genome shotgun (WGS) entry which is preliminary data.</text>
</comment>
<gene>
    <name evidence="7" type="ORF">HYQ42_09645</name>
</gene>
<keyword evidence="8" id="KW-1185">Reference proteome</keyword>
<evidence type="ECO:0000259" key="6">
    <source>
        <dbReference type="Pfam" id="PF13515"/>
    </source>
</evidence>
<keyword evidence="4 5" id="KW-0472">Membrane</keyword>
<feature type="transmembrane region" description="Helical" evidence="5">
    <location>
        <begin position="69"/>
        <end position="85"/>
    </location>
</feature>
<evidence type="ECO:0000256" key="4">
    <source>
        <dbReference type="ARBA" id="ARBA00023136"/>
    </source>
</evidence>
<evidence type="ECO:0000256" key="2">
    <source>
        <dbReference type="ARBA" id="ARBA00022692"/>
    </source>
</evidence>
<dbReference type="Pfam" id="PF13515">
    <property type="entry name" value="FUSC_2"/>
    <property type="match status" value="1"/>
</dbReference>
<dbReference type="RefSeq" id="WP_197105089.1">
    <property type="nucleotide sequence ID" value="NZ_JACCEL010000027.1"/>
</dbReference>
<keyword evidence="2 5" id="KW-0812">Transmembrane</keyword>
<organism evidence="7 8">
    <name type="scientific">Ruoffia tabacinasalis</name>
    <dbReference type="NCBI Taxonomy" id="87458"/>
    <lineage>
        <taxon>Bacteria</taxon>
        <taxon>Bacillati</taxon>
        <taxon>Bacillota</taxon>
        <taxon>Bacilli</taxon>
        <taxon>Lactobacillales</taxon>
        <taxon>Aerococcaceae</taxon>
        <taxon>Ruoffia</taxon>
    </lineage>
</organism>